<keyword evidence="2" id="KW-0732">Signal</keyword>
<dbReference type="InterPro" id="IPR029058">
    <property type="entry name" value="AB_hydrolase_fold"/>
</dbReference>
<keyword evidence="4" id="KW-1185">Reference proteome</keyword>
<dbReference type="PANTHER" id="PTHR48098:SF1">
    <property type="entry name" value="DIACYLGLYCEROL ACYLTRANSFERASE_MYCOLYLTRANSFERASE AG85A"/>
    <property type="match status" value="1"/>
</dbReference>
<reference evidence="3 4" key="1">
    <citation type="submission" date="2015-06" db="EMBL/GenBank/DDBJ databases">
        <authorList>
            <person name="Wibberg Daniel"/>
        </authorList>
    </citation>
    <scope>NUCLEOTIDE SEQUENCE [LARGE SCALE GENOMIC DNA]</scope>
    <source>
        <strain evidence="3 4">T3/55T</strain>
    </source>
</reference>
<dbReference type="InterPro" id="IPR000801">
    <property type="entry name" value="Esterase-like"/>
</dbReference>
<dbReference type="AlphaFoldDB" id="A0A0H5SFF8"/>
<evidence type="ECO:0000256" key="1">
    <source>
        <dbReference type="SAM" id="MobiDB-lite"/>
    </source>
</evidence>
<protein>
    <submittedName>
        <fullName evidence="3">Putative secreted protein</fullName>
    </submittedName>
</protein>
<accession>A0A0H5SFF8</accession>
<dbReference type="Proteomes" id="UP000236497">
    <property type="component" value="Unassembled WGS sequence"/>
</dbReference>
<evidence type="ECO:0000313" key="3">
    <source>
        <dbReference type="EMBL" id="CRZ34174.1"/>
    </source>
</evidence>
<sequence>MKKILIFLISIIMLLSVSCSVRNESTETRSDNDLLATDQNTSKETASETADTSGSENTINDNEVNKEIINNNININEEEIMEELVNEENYNTDLTTFTVVDSIPLQMFEKRTDHGGTIEKITYQTKDYFGDESEITKQAYVYLPYNYDETKLYNVLYLMHGIGGSESEWGMTGEDSLIKKMMDNLIYSGLIEPFIIVTPNGRSAADHSPTSNFNSFYVFGKELRNDLIPYIDKHYATYADYDDNGYDLTKSRDHRAMAGLSMGGMQTINIGLCECLDIISYFGAFSAAPTTYTASVISDKLKDFPDYNINFFYNICGTEDQIAIASASAAVNSLTQLTDKLSEGKNFIWQKVSGGHTFDIWYLGFYNFANLVFKNSQ</sequence>
<gene>
    <name evidence="3" type="ORF">HHT355_0971</name>
</gene>
<feature type="signal peptide" evidence="2">
    <location>
        <begin position="1"/>
        <end position="23"/>
    </location>
</feature>
<evidence type="ECO:0000256" key="2">
    <source>
        <dbReference type="SAM" id="SignalP"/>
    </source>
</evidence>
<feature type="compositionally biased region" description="Polar residues" evidence="1">
    <location>
        <begin position="37"/>
        <end position="58"/>
    </location>
</feature>
<organism evidence="3 4">
    <name type="scientific">Herbinix hemicellulosilytica</name>
    <dbReference type="NCBI Taxonomy" id="1564487"/>
    <lineage>
        <taxon>Bacteria</taxon>
        <taxon>Bacillati</taxon>
        <taxon>Bacillota</taxon>
        <taxon>Clostridia</taxon>
        <taxon>Lachnospirales</taxon>
        <taxon>Lachnospiraceae</taxon>
        <taxon>Herbinix</taxon>
    </lineage>
</organism>
<evidence type="ECO:0000313" key="4">
    <source>
        <dbReference type="Proteomes" id="UP000236497"/>
    </source>
</evidence>
<dbReference type="Gene3D" id="3.40.50.1820">
    <property type="entry name" value="alpha/beta hydrolase"/>
    <property type="match status" value="1"/>
</dbReference>
<dbReference type="Pfam" id="PF00756">
    <property type="entry name" value="Esterase"/>
    <property type="match status" value="1"/>
</dbReference>
<dbReference type="SUPFAM" id="SSF53474">
    <property type="entry name" value="alpha/beta-Hydrolases"/>
    <property type="match status" value="1"/>
</dbReference>
<dbReference type="EMBL" id="CVTD020000011">
    <property type="protein sequence ID" value="CRZ34174.1"/>
    <property type="molecule type" value="Genomic_DNA"/>
</dbReference>
<feature type="region of interest" description="Disordered" evidence="1">
    <location>
        <begin position="26"/>
        <end position="61"/>
    </location>
</feature>
<dbReference type="RefSeq" id="WP_103202294.1">
    <property type="nucleotide sequence ID" value="NZ_CVTD020000011.1"/>
</dbReference>
<dbReference type="PROSITE" id="PS51257">
    <property type="entry name" value="PROKAR_LIPOPROTEIN"/>
    <property type="match status" value="1"/>
</dbReference>
<name>A0A0H5SFF8_HERHM</name>
<dbReference type="PANTHER" id="PTHR48098">
    <property type="entry name" value="ENTEROCHELIN ESTERASE-RELATED"/>
    <property type="match status" value="1"/>
</dbReference>
<feature type="chain" id="PRO_5005224032" evidence="2">
    <location>
        <begin position="24"/>
        <end position="377"/>
    </location>
</feature>
<proteinExistence type="predicted"/>
<dbReference type="OrthoDB" id="9777383at2"/>
<dbReference type="InterPro" id="IPR050583">
    <property type="entry name" value="Mycobacterial_A85_antigen"/>
</dbReference>